<dbReference type="EMBL" id="JACMHY010000012">
    <property type="protein sequence ID" value="MBC2868508.1"/>
    <property type="molecule type" value="Genomic_DNA"/>
</dbReference>
<evidence type="ECO:0000313" key="4">
    <source>
        <dbReference type="Proteomes" id="UP000517694"/>
    </source>
</evidence>
<dbReference type="Gene3D" id="2.30.110.10">
    <property type="entry name" value="Electron Transport, Fmn-binding Protein, Chain A"/>
    <property type="match status" value="1"/>
</dbReference>
<comment type="caution">
    <text evidence="3">The sequence shown here is derived from an EMBL/GenBank/DDBJ whole genome shotgun (WGS) entry which is preliminary data.</text>
</comment>
<keyword evidence="1" id="KW-0560">Oxidoreductase</keyword>
<sequence length="167" mass="17501">MTGRRGMDGFVGRLNPDMCVVTAVADGRRAGCLVGFASQCSISPLRFVVWLSKANRTFHVAERADRLAVHLLDRDQHALAELFGGRTGDDGVDKFAHVACTAVQDGAAVVLDDAPAWFVGRVVARTDGGDHVGFVLDPVATGGRGGADGPLLRLADAVDIEPGHPAD</sequence>
<dbReference type="GO" id="GO:0042602">
    <property type="term" value="F:riboflavin reductase (NADPH) activity"/>
    <property type="evidence" value="ECO:0007669"/>
    <property type="project" value="TreeGrafter"/>
</dbReference>
<dbReference type="PANTHER" id="PTHR30466">
    <property type="entry name" value="FLAVIN REDUCTASE"/>
    <property type="match status" value="1"/>
</dbReference>
<dbReference type="SUPFAM" id="SSF50475">
    <property type="entry name" value="FMN-binding split barrel"/>
    <property type="match status" value="1"/>
</dbReference>
<dbReference type="OrthoDB" id="3176898at2"/>
<feature type="domain" description="Flavin reductase like" evidence="2">
    <location>
        <begin position="11"/>
        <end position="160"/>
    </location>
</feature>
<dbReference type="InterPro" id="IPR050268">
    <property type="entry name" value="NADH-dep_flavin_reductase"/>
</dbReference>
<keyword evidence="4" id="KW-1185">Reference proteome</keyword>
<reference evidence="3 4" key="1">
    <citation type="submission" date="2020-08" db="EMBL/GenBank/DDBJ databases">
        <title>Whole-Genome Sequence of French Clinical Streptomyces mexicanus Strain Q0842.</title>
        <authorList>
            <person name="Boxberger M."/>
            <person name="La Scola B."/>
        </authorList>
    </citation>
    <scope>NUCLEOTIDE SEQUENCE [LARGE SCALE GENOMIC DNA]</scope>
    <source>
        <strain evidence="3 4">Marseille-Q0842</strain>
    </source>
</reference>
<protein>
    <submittedName>
        <fullName evidence="3">Flavin reductase</fullName>
    </submittedName>
</protein>
<gene>
    <name evidence="3" type="ORF">H1R13_27125</name>
</gene>
<dbReference type="Pfam" id="PF01613">
    <property type="entry name" value="Flavin_Reduct"/>
    <property type="match status" value="1"/>
</dbReference>
<dbReference type="InterPro" id="IPR012349">
    <property type="entry name" value="Split_barrel_FMN-bd"/>
</dbReference>
<dbReference type="RefSeq" id="WP_159662141.1">
    <property type="nucleotide sequence ID" value="NZ_JACMHY010000012.1"/>
</dbReference>
<dbReference type="AlphaFoldDB" id="A0A7X1LSV6"/>
<evidence type="ECO:0000256" key="1">
    <source>
        <dbReference type="ARBA" id="ARBA00023002"/>
    </source>
</evidence>
<dbReference type="PANTHER" id="PTHR30466:SF15">
    <property type="entry name" value="POSSIBLE OXIDOREDUCTASE"/>
    <property type="match status" value="1"/>
</dbReference>
<dbReference type="Proteomes" id="UP000517694">
    <property type="component" value="Unassembled WGS sequence"/>
</dbReference>
<accession>A0A7X1LSV6</accession>
<evidence type="ECO:0000259" key="2">
    <source>
        <dbReference type="SMART" id="SM00903"/>
    </source>
</evidence>
<dbReference type="InterPro" id="IPR002563">
    <property type="entry name" value="Flavin_Rdtase-like_dom"/>
</dbReference>
<dbReference type="SMART" id="SM00903">
    <property type="entry name" value="Flavin_Reduct"/>
    <property type="match status" value="1"/>
</dbReference>
<organism evidence="3 4">
    <name type="scientific">Streptomyces mexicanus</name>
    <dbReference type="NCBI Taxonomy" id="178566"/>
    <lineage>
        <taxon>Bacteria</taxon>
        <taxon>Bacillati</taxon>
        <taxon>Actinomycetota</taxon>
        <taxon>Actinomycetes</taxon>
        <taxon>Kitasatosporales</taxon>
        <taxon>Streptomycetaceae</taxon>
        <taxon>Streptomyces</taxon>
    </lineage>
</organism>
<proteinExistence type="predicted"/>
<dbReference type="GO" id="GO:0010181">
    <property type="term" value="F:FMN binding"/>
    <property type="evidence" value="ECO:0007669"/>
    <property type="project" value="InterPro"/>
</dbReference>
<evidence type="ECO:0000313" key="3">
    <source>
        <dbReference type="EMBL" id="MBC2868508.1"/>
    </source>
</evidence>
<name>A0A7X1LSV6_9ACTN</name>